<comment type="caution">
    <text evidence="1">The sequence shown here is derived from an EMBL/GenBank/DDBJ whole genome shotgun (WGS) entry which is preliminary data.</text>
</comment>
<dbReference type="RefSeq" id="WP_064241108.1">
    <property type="nucleotide sequence ID" value="NZ_LPUX01000053.1"/>
</dbReference>
<dbReference type="EMBL" id="LPUX01000053">
    <property type="protein sequence ID" value="OAP40800.1"/>
    <property type="molecule type" value="Genomic_DNA"/>
</dbReference>
<evidence type="ECO:0000313" key="2">
    <source>
        <dbReference type="Proteomes" id="UP000094025"/>
    </source>
</evidence>
<sequence>MTASETRSQIAVAAPPPPGGDAGLPMALLELELSLDRFSGNKDDFSAFVRTVADDIGGEFLFVLPASGLVDNCLTIAVLRHGQIDGETPTILFVCLEEDGSSIRVEQPGERTTGLVSFAEAFVGVLERI</sequence>
<name>A0A178XZS0_9HYPH</name>
<dbReference type="OrthoDB" id="7907761at2"/>
<accession>A0A178XZS0</accession>
<gene>
    <name evidence="1" type="ORF">AU381_02575</name>
</gene>
<evidence type="ECO:0000313" key="1">
    <source>
        <dbReference type="EMBL" id="OAP40800.1"/>
    </source>
</evidence>
<dbReference type="STRING" id="1472378.AU381_02575"/>
<reference evidence="1 2" key="1">
    <citation type="journal article" date="2016" name="Int. J. Syst. Evol. Microbiol.">
        <title>Ensifer glycinis sp. nov., an novel rhizobial species associated with Glycine spp.</title>
        <authorList>
            <person name="Yan H."/>
            <person name="Yan J."/>
            <person name="Sui X.H."/>
            <person name="Wang E.T."/>
            <person name="Chen W.X."/>
            <person name="Zhang X.X."/>
            <person name="Chen W.F."/>
        </authorList>
    </citation>
    <scope>NUCLEOTIDE SEQUENCE [LARGE SCALE GENOMIC DNA]</scope>
    <source>
        <strain evidence="1 2">CCBAU 23380</strain>
    </source>
</reference>
<protein>
    <submittedName>
        <fullName evidence="1">Uncharacterized protein</fullName>
    </submittedName>
</protein>
<dbReference type="AlphaFoldDB" id="A0A178XZS0"/>
<keyword evidence="2" id="KW-1185">Reference proteome</keyword>
<organism evidence="1 2">
    <name type="scientific">Sinorhizobium glycinis</name>
    <dbReference type="NCBI Taxonomy" id="1472378"/>
    <lineage>
        <taxon>Bacteria</taxon>
        <taxon>Pseudomonadati</taxon>
        <taxon>Pseudomonadota</taxon>
        <taxon>Alphaproteobacteria</taxon>
        <taxon>Hyphomicrobiales</taxon>
        <taxon>Rhizobiaceae</taxon>
        <taxon>Sinorhizobium/Ensifer group</taxon>
        <taxon>Sinorhizobium</taxon>
    </lineage>
</organism>
<dbReference type="Proteomes" id="UP000094025">
    <property type="component" value="Unassembled WGS sequence"/>
</dbReference>
<proteinExistence type="predicted"/>